<gene>
    <name evidence="2" type="primary">LOC117565338</name>
</gene>
<dbReference type="RefSeq" id="XP_034100279.2">
    <property type="nucleotide sequence ID" value="XM_034244388.2"/>
</dbReference>
<reference evidence="2" key="1">
    <citation type="submission" date="2025-08" db="UniProtKB">
        <authorList>
            <consortium name="RefSeq"/>
        </authorList>
    </citation>
    <scope>IDENTIFICATION</scope>
    <source>
        <strain evidence="2">15112-1751.03</strain>
        <tissue evidence="2">Whole Adult</tissue>
    </source>
</reference>
<sequence length="137" mass="15884">MISGNISSNWNYDPTDRLETTSTLYRFERREWVNTVISARFNDLCNELFDERKQWYMFWTKHVINIDDVKKTCFLKGSKFIHKTFTTDGGTDLQLIVPQGRHKLVVLIKPIDKNLTVPIRTSAVRSVTAFNVSAPVS</sequence>
<dbReference type="GeneID" id="117565338"/>
<keyword evidence="1" id="KW-1185">Reference proteome</keyword>
<dbReference type="InterPro" id="IPR006601">
    <property type="entry name" value="Uncharacterised_DM11_DROME"/>
</dbReference>
<dbReference type="Proteomes" id="UP000515160">
    <property type="component" value="Chromosome 2L"/>
</dbReference>
<organism evidence="1 2">
    <name type="scientific">Drosophila albomicans</name>
    <name type="common">Fruit fly</name>
    <dbReference type="NCBI Taxonomy" id="7291"/>
    <lineage>
        <taxon>Eukaryota</taxon>
        <taxon>Metazoa</taxon>
        <taxon>Ecdysozoa</taxon>
        <taxon>Arthropoda</taxon>
        <taxon>Hexapoda</taxon>
        <taxon>Insecta</taxon>
        <taxon>Pterygota</taxon>
        <taxon>Neoptera</taxon>
        <taxon>Endopterygota</taxon>
        <taxon>Diptera</taxon>
        <taxon>Brachycera</taxon>
        <taxon>Muscomorpha</taxon>
        <taxon>Ephydroidea</taxon>
        <taxon>Drosophilidae</taxon>
        <taxon>Drosophila</taxon>
    </lineage>
</organism>
<dbReference type="SMART" id="SM00675">
    <property type="entry name" value="DM11"/>
    <property type="match status" value="1"/>
</dbReference>
<protein>
    <submittedName>
        <fullName evidence="2">Uncharacterized protein LOC117565338</fullName>
    </submittedName>
</protein>
<evidence type="ECO:0000313" key="1">
    <source>
        <dbReference type="Proteomes" id="UP000515160"/>
    </source>
</evidence>
<evidence type="ECO:0000313" key="2">
    <source>
        <dbReference type="RefSeq" id="XP_034100279.2"/>
    </source>
</evidence>
<proteinExistence type="predicted"/>
<name>A0A6P8W9P9_DROAB</name>
<dbReference type="OrthoDB" id="7975395at2759"/>
<dbReference type="AlphaFoldDB" id="A0A6P8W9P9"/>
<accession>A0A6P8W9P9</accession>